<keyword evidence="3" id="KW-1185">Reference proteome</keyword>
<protein>
    <submittedName>
        <fullName evidence="2">Uncharacterized protein</fullName>
    </submittedName>
</protein>
<evidence type="ECO:0000256" key="1">
    <source>
        <dbReference type="SAM" id="Phobius"/>
    </source>
</evidence>
<comment type="caution">
    <text evidence="2">The sequence shown here is derived from an EMBL/GenBank/DDBJ whole genome shotgun (WGS) entry which is preliminary data.</text>
</comment>
<dbReference type="EMBL" id="JAPFFK010000017">
    <property type="protein sequence ID" value="KAJ6699739.1"/>
    <property type="molecule type" value="Genomic_DNA"/>
</dbReference>
<dbReference type="Proteomes" id="UP001151532">
    <property type="component" value="Chromosome 6"/>
</dbReference>
<dbReference type="AlphaFoldDB" id="A0A9Q0T377"/>
<accession>A0A9Q0T377</accession>
<organism evidence="2 3">
    <name type="scientific">Salix purpurea</name>
    <name type="common">Purple osier willow</name>
    <dbReference type="NCBI Taxonomy" id="77065"/>
    <lineage>
        <taxon>Eukaryota</taxon>
        <taxon>Viridiplantae</taxon>
        <taxon>Streptophyta</taxon>
        <taxon>Embryophyta</taxon>
        <taxon>Tracheophyta</taxon>
        <taxon>Spermatophyta</taxon>
        <taxon>Magnoliopsida</taxon>
        <taxon>eudicotyledons</taxon>
        <taxon>Gunneridae</taxon>
        <taxon>Pentapetalae</taxon>
        <taxon>rosids</taxon>
        <taxon>fabids</taxon>
        <taxon>Malpighiales</taxon>
        <taxon>Salicaceae</taxon>
        <taxon>Saliceae</taxon>
        <taxon>Salix</taxon>
    </lineage>
</organism>
<evidence type="ECO:0000313" key="2">
    <source>
        <dbReference type="EMBL" id="KAJ6699739.1"/>
    </source>
</evidence>
<feature type="transmembrane region" description="Helical" evidence="1">
    <location>
        <begin position="6"/>
        <end position="27"/>
    </location>
</feature>
<reference evidence="2" key="2">
    <citation type="journal article" date="2023" name="Int. J. Mol. Sci.">
        <title>De Novo Assembly and Annotation of 11 Diverse Shrub Willow (Salix) Genomes Reveals Novel Gene Organization in Sex-Linked Regions.</title>
        <authorList>
            <person name="Hyden B."/>
            <person name="Feng K."/>
            <person name="Yates T.B."/>
            <person name="Jawdy S."/>
            <person name="Cereghino C."/>
            <person name="Smart L.B."/>
            <person name="Muchero W."/>
        </authorList>
    </citation>
    <scope>NUCLEOTIDE SEQUENCE</scope>
    <source>
        <tissue evidence="2">Shoot tip</tissue>
    </source>
</reference>
<keyword evidence="1" id="KW-0472">Membrane</keyword>
<name>A0A9Q0T377_SALPP</name>
<reference evidence="2" key="1">
    <citation type="submission" date="2022-11" db="EMBL/GenBank/DDBJ databases">
        <authorList>
            <person name="Hyden B.L."/>
            <person name="Feng K."/>
            <person name="Yates T."/>
            <person name="Jawdy S."/>
            <person name="Smart L.B."/>
            <person name="Muchero W."/>
        </authorList>
    </citation>
    <scope>NUCLEOTIDE SEQUENCE</scope>
    <source>
        <tissue evidence="2">Shoot tip</tissue>
    </source>
</reference>
<keyword evidence="1" id="KW-1133">Transmembrane helix</keyword>
<gene>
    <name evidence="2" type="ORF">OIU79_012900</name>
</gene>
<evidence type="ECO:0000313" key="3">
    <source>
        <dbReference type="Proteomes" id="UP001151532"/>
    </source>
</evidence>
<sequence>MYIMAPVLIGNGDSGFIALSILYRALFFSMRERERKSEMGFFFFVERGNGMLGYCLFENLEGYPIIITLVGRSVFDFYE</sequence>
<keyword evidence="1" id="KW-0812">Transmembrane</keyword>
<proteinExistence type="predicted"/>